<feature type="signal peptide" evidence="5">
    <location>
        <begin position="1"/>
        <end position="21"/>
    </location>
</feature>
<protein>
    <submittedName>
        <fullName evidence="7">Oligopeptide ABC transporter binding protein</fullName>
    </submittedName>
</protein>
<dbReference type="PROSITE" id="PS51257">
    <property type="entry name" value="PROKAR_LIPOPROTEIN"/>
    <property type="match status" value="1"/>
</dbReference>
<evidence type="ECO:0000259" key="6">
    <source>
        <dbReference type="Pfam" id="PF00496"/>
    </source>
</evidence>
<evidence type="ECO:0000256" key="5">
    <source>
        <dbReference type="SAM" id="SignalP"/>
    </source>
</evidence>
<comment type="caution">
    <text evidence="7">The sequence shown here is derived from an EMBL/GenBank/DDBJ whole genome shotgun (WGS) entry which is preliminary data.</text>
</comment>
<feature type="domain" description="Solute-binding protein family 5" evidence="6">
    <location>
        <begin position="78"/>
        <end position="523"/>
    </location>
</feature>
<keyword evidence="4 5" id="KW-0732">Signal</keyword>
<dbReference type="Pfam" id="PF00496">
    <property type="entry name" value="SBP_bac_5"/>
    <property type="match status" value="1"/>
</dbReference>
<dbReference type="AlphaFoldDB" id="A0A0R2ERH6"/>
<organism evidence="7 8">
    <name type="scientific">Lacticaseibacillus camelliae DSM 22697 = JCM 13995</name>
    <dbReference type="NCBI Taxonomy" id="1423730"/>
    <lineage>
        <taxon>Bacteria</taxon>
        <taxon>Bacillati</taxon>
        <taxon>Bacillota</taxon>
        <taxon>Bacilli</taxon>
        <taxon>Lactobacillales</taxon>
        <taxon>Lactobacillaceae</taxon>
        <taxon>Lacticaseibacillus</taxon>
    </lineage>
</organism>
<dbReference type="PANTHER" id="PTHR30290:SF10">
    <property type="entry name" value="PERIPLASMIC OLIGOPEPTIDE-BINDING PROTEIN-RELATED"/>
    <property type="match status" value="1"/>
</dbReference>
<evidence type="ECO:0000313" key="7">
    <source>
        <dbReference type="EMBL" id="KRN18769.1"/>
    </source>
</evidence>
<dbReference type="PATRIC" id="fig|1423730.4.peg.562"/>
<comment type="similarity">
    <text evidence="2">Belongs to the bacterial solute-binding protein 5 family.</text>
</comment>
<keyword evidence="3" id="KW-0813">Transport</keyword>
<dbReference type="GO" id="GO:0005886">
    <property type="term" value="C:plasma membrane"/>
    <property type="evidence" value="ECO:0007669"/>
    <property type="project" value="UniProtKB-SubCell"/>
</dbReference>
<accession>A0A0R2ERH6</accession>
<dbReference type="Proteomes" id="UP000050865">
    <property type="component" value="Unassembled WGS sequence"/>
</dbReference>
<reference evidence="7 8" key="1">
    <citation type="journal article" date="2015" name="Genome Announc.">
        <title>Expanding the biotechnology potential of lactobacilli through comparative genomics of 213 strains and associated genera.</title>
        <authorList>
            <person name="Sun Z."/>
            <person name="Harris H.M."/>
            <person name="McCann A."/>
            <person name="Guo C."/>
            <person name="Argimon S."/>
            <person name="Zhang W."/>
            <person name="Yang X."/>
            <person name="Jeffery I.B."/>
            <person name="Cooney J.C."/>
            <person name="Kagawa T.F."/>
            <person name="Liu W."/>
            <person name="Song Y."/>
            <person name="Salvetti E."/>
            <person name="Wrobel A."/>
            <person name="Rasinkangas P."/>
            <person name="Parkhill J."/>
            <person name="Rea M.C."/>
            <person name="O'Sullivan O."/>
            <person name="Ritari J."/>
            <person name="Douillard F.P."/>
            <person name="Paul Ross R."/>
            <person name="Yang R."/>
            <person name="Briner A.E."/>
            <person name="Felis G.E."/>
            <person name="de Vos W.M."/>
            <person name="Barrangou R."/>
            <person name="Klaenhammer T.R."/>
            <person name="Caufield P.W."/>
            <person name="Cui Y."/>
            <person name="Zhang H."/>
            <person name="O'Toole P.W."/>
        </authorList>
    </citation>
    <scope>NUCLEOTIDE SEQUENCE [LARGE SCALE GENOMIC DNA]</scope>
    <source>
        <strain evidence="7 8">DSM 22697</strain>
    </source>
</reference>
<dbReference type="PANTHER" id="PTHR30290">
    <property type="entry name" value="PERIPLASMIC BINDING COMPONENT OF ABC TRANSPORTER"/>
    <property type="match status" value="1"/>
</dbReference>
<dbReference type="PROSITE" id="PS01040">
    <property type="entry name" value="SBP_BACTERIAL_5"/>
    <property type="match status" value="1"/>
</dbReference>
<dbReference type="Gene3D" id="3.10.105.10">
    <property type="entry name" value="Dipeptide-binding Protein, Domain 3"/>
    <property type="match status" value="1"/>
</dbReference>
<dbReference type="Gene3D" id="3.90.76.10">
    <property type="entry name" value="Dipeptide-binding Protein, Domain 1"/>
    <property type="match status" value="1"/>
</dbReference>
<dbReference type="RefSeq" id="WP_056989921.1">
    <property type="nucleotide sequence ID" value="NZ_AYZJ01000084.1"/>
</dbReference>
<evidence type="ECO:0000256" key="4">
    <source>
        <dbReference type="ARBA" id="ARBA00022729"/>
    </source>
</evidence>
<comment type="subcellular location">
    <subcellularLocation>
        <location evidence="1">Cell membrane</location>
        <topology evidence="1">Lipid-anchor</topology>
    </subcellularLocation>
</comment>
<gene>
    <name evidence="7" type="ORF">FC75_GL000540</name>
</gene>
<keyword evidence="8" id="KW-1185">Reference proteome</keyword>
<dbReference type="InterPro" id="IPR023765">
    <property type="entry name" value="SBP_5_CS"/>
</dbReference>
<dbReference type="SUPFAM" id="SSF53850">
    <property type="entry name" value="Periplasmic binding protein-like II"/>
    <property type="match status" value="1"/>
</dbReference>
<evidence type="ECO:0000256" key="1">
    <source>
        <dbReference type="ARBA" id="ARBA00004193"/>
    </source>
</evidence>
<sequence>MKRRNKRNAILIALTMTALLAACGNSGSSSSADKNDTYSYVFGTDPDTFDYSITSRTTNTDHLANFEEPLMKTNRYGQIVPGLAQSYKVTNGGKTYTYKLRKDAKWVDSEGNTYAKVKPQDFITGIKHDVAGKSEGLYVIQNSIVGLNDYASGKTKDFSKVGVKVVGKDKIRFNLTQPEPYWNSKLQYGLLEPINGKFLKQQGKKYGQPKASAILYDGPYRLTNFTSKSVIEYTANDKYWDKKNVHVKHVKYTFNDGSNPDALYKSFEKGDYTQARVYPNLPGYKQVQKQNGKNIVWSRQDAGTFNITMNLNRQSYNNTDKKTAKQREDTRKALLNQDFRLAIQYAMDRTAYNAQATGGAGAKRSLRNEMTPPSFVQADGKDYGTYVQADLRALNPAVYGKIKMADAQDGTYNPALAKRLFAKAKTALTAQGVSFPIKLDFPQGQKSELGLNEVKSFKRSEETTLGAKNVEIDIIELNADRYNAATYAATTGKASDFDLSNASGWSPDYQDPSTYLDIYKPSNGSFLIGYGLDPASTRSQSNEATQNSIIKEVGLDKYESLVNAAEKITNDDNARYKAFAKAEAYLLSIGIMIPVNSGGGAPSVTKVQPFTTSYSWTGAASARLDYMKLQSKPVTTSQYNKAMAAWTKKRADIAKNND</sequence>
<proteinExistence type="inferred from homology"/>
<dbReference type="Gene3D" id="3.40.190.10">
    <property type="entry name" value="Periplasmic binding protein-like II"/>
    <property type="match status" value="1"/>
</dbReference>
<dbReference type="EMBL" id="AYZJ01000084">
    <property type="protein sequence ID" value="KRN18769.1"/>
    <property type="molecule type" value="Genomic_DNA"/>
</dbReference>
<evidence type="ECO:0000313" key="8">
    <source>
        <dbReference type="Proteomes" id="UP000050865"/>
    </source>
</evidence>
<dbReference type="CDD" id="cd08504">
    <property type="entry name" value="PBP2_OppA"/>
    <property type="match status" value="1"/>
</dbReference>
<dbReference type="InterPro" id="IPR039424">
    <property type="entry name" value="SBP_5"/>
</dbReference>
<dbReference type="InterPro" id="IPR000914">
    <property type="entry name" value="SBP_5_dom"/>
</dbReference>
<evidence type="ECO:0000256" key="3">
    <source>
        <dbReference type="ARBA" id="ARBA00022448"/>
    </source>
</evidence>
<dbReference type="STRING" id="1423730.FC75_GL000540"/>
<name>A0A0R2ERH6_9LACO</name>
<feature type="chain" id="PRO_5039165296" evidence="5">
    <location>
        <begin position="22"/>
        <end position="658"/>
    </location>
</feature>
<evidence type="ECO:0000256" key="2">
    <source>
        <dbReference type="ARBA" id="ARBA00005695"/>
    </source>
</evidence>
<dbReference type="GO" id="GO:1904680">
    <property type="term" value="F:peptide transmembrane transporter activity"/>
    <property type="evidence" value="ECO:0007669"/>
    <property type="project" value="TreeGrafter"/>
</dbReference>
<dbReference type="GO" id="GO:0015833">
    <property type="term" value="P:peptide transport"/>
    <property type="evidence" value="ECO:0007669"/>
    <property type="project" value="TreeGrafter"/>
</dbReference>